<protein>
    <submittedName>
        <fullName evidence="3">Cell division septation protein DedD</fullName>
    </submittedName>
</protein>
<proteinExistence type="predicted"/>
<dbReference type="PANTHER" id="PTHR38687">
    <property type="entry name" value="CELL DIVISION PROTEIN DEDD-RELATED"/>
    <property type="match status" value="1"/>
</dbReference>
<accession>A0A316FK79</accession>
<gene>
    <name evidence="3" type="ORF">C8D97_10823</name>
</gene>
<sequence length="242" mass="26369">MAMDQTIKQRLIGAIVLVALAIIFLPGILGQKKQQSEFSSQIPKKPETLKKQLNLPKSQPVNETTPSSDSEVDETASGAEITKPSSDKSSTAEKLTSEHSKSTPGNADKSIDTDSSSKSSTKTDKVLTDPVKQTNTIPAAQQTDKTKPKADSKPAKTLTKSSWLVQVGSFSSNDNANALVKKLEANQLKAFARPATLDNGKVLYRVYVGPWLEKKQAEQRMDKVRTITQLNPIVIAWDPTKH</sequence>
<dbReference type="GO" id="GO:0032153">
    <property type="term" value="C:cell division site"/>
    <property type="evidence" value="ECO:0007669"/>
    <property type="project" value="TreeGrafter"/>
</dbReference>
<dbReference type="Pfam" id="PF05036">
    <property type="entry name" value="SPOR"/>
    <property type="match status" value="1"/>
</dbReference>
<evidence type="ECO:0000313" key="3">
    <source>
        <dbReference type="EMBL" id="PWK49114.1"/>
    </source>
</evidence>
<feature type="domain" description="SPOR" evidence="2">
    <location>
        <begin position="157"/>
        <end position="237"/>
    </location>
</feature>
<dbReference type="GO" id="GO:0032506">
    <property type="term" value="P:cytokinetic process"/>
    <property type="evidence" value="ECO:0007669"/>
    <property type="project" value="TreeGrafter"/>
</dbReference>
<dbReference type="PANTHER" id="PTHR38687:SF1">
    <property type="entry name" value="CELL DIVISION PROTEIN DEDD"/>
    <property type="match status" value="1"/>
</dbReference>
<evidence type="ECO:0000313" key="4">
    <source>
        <dbReference type="Proteomes" id="UP000245790"/>
    </source>
</evidence>
<evidence type="ECO:0000256" key="1">
    <source>
        <dbReference type="SAM" id="MobiDB-lite"/>
    </source>
</evidence>
<feature type="compositionally biased region" description="Polar residues" evidence="1">
    <location>
        <begin position="131"/>
        <end position="143"/>
    </location>
</feature>
<dbReference type="PROSITE" id="PS51724">
    <property type="entry name" value="SPOR"/>
    <property type="match status" value="1"/>
</dbReference>
<keyword evidence="4" id="KW-1185">Reference proteome</keyword>
<dbReference type="Proteomes" id="UP000245790">
    <property type="component" value="Unassembled WGS sequence"/>
</dbReference>
<feature type="region of interest" description="Disordered" evidence="1">
    <location>
        <begin position="38"/>
        <end position="157"/>
    </location>
</feature>
<organism evidence="3 4">
    <name type="scientific">Pleionea mediterranea</name>
    <dbReference type="NCBI Taxonomy" id="523701"/>
    <lineage>
        <taxon>Bacteria</taxon>
        <taxon>Pseudomonadati</taxon>
        <taxon>Pseudomonadota</taxon>
        <taxon>Gammaproteobacteria</taxon>
        <taxon>Oceanospirillales</taxon>
        <taxon>Pleioneaceae</taxon>
        <taxon>Pleionea</taxon>
    </lineage>
</organism>
<keyword evidence="3" id="KW-0132">Cell division</keyword>
<dbReference type="GO" id="GO:0030428">
    <property type="term" value="C:cell septum"/>
    <property type="evidence" value="ECO:0007669"/>
    <property type="project" value="TreeGrafter"/>
</dbReference>
<feature type="compositionally biased region" description="Basic and acidic residues" evidence="1">
    <location>
        <begin position="144"/>
        <end position="154"/>
    </location>
</feature>
<dbReference type="InterPro" id="IPR036680">
    <property type="entry name" value="SPOR-like_sf"/>
</dbReference>
<keyword evidence="3" id="KW-0131">Cell cycle</keyword>
<feature type="compositionally biased region" description="Polar residues" evidence="1">
    <location>
        <begin position="55"/>
        <end position="69"/>
    </location>
</feature>
<dbReference type="EMBL" id="QGGU01000008">
    <property type="protein sequence ID" value="PWK49114.1"/>
    <property type="molecule type" value="Genomic_DNA"/>
</dbReference>
<comment type="caution">
    <text evidence="3">The sequence shown here is derived from an EMBL/GenBank/DDBJ whole genome shotgun (WGS) entry which is preliminary data.</text>
</comment>
<name>A0A316FK79_9GAMM</name>
<dbReference type="InterPro" id="IPR052521">
    <property type="entry name" value="Cell_div_SPOR-domain"/>
</dbReference>
<dbReference type="InterPro" id="IPR007730">
    <property type="entry name" value="SPOR-like_dom"/>
</dbReference>
<dbReference type="GO" id="GO:0042834">
    <property type="term" value="F:peptidoglycan binding"/>
    <property type="evidence" value="ECO:0007669"/>
    <property type="project" value="InterPro"/>
</dbReference>
<feature type="compositionally biased region" description="Polar residues" evidence="1">
    <location>
        <begin position="83"/>
        <end position="94"/>
    </location>
</feature>
<dbReference type="Gene3D" id="3.30.70.1070">
    <property type="entry name" value="Sporulation related repeat"/>
    <property type="match status" value="1"/>
</dbReference>
<dbReference type="OrthoDB" id="7069135at2"/>
<dbReference type="SUPFAM" id="SSF110997">
    <property type="entry name" value="Sporulation related repeat"/>
    <property type="match status" value="1"/>
</dbReference>
<evidence type="ECO:0000259" key="2">
    <source>
        <dbReference type="PROSITE" id="PS51724"/>
    </source>
</evidence>
<reference evidence="3 4" key="1">
    <citation type="submission" date="2018-05" db="EMBL/GenBank/DDBJ databases">
        <title>Genomic Encyclopedia of Type Strains, Phase IV (KMG-IV): sequencing the most valuable type-strain genomes for metagenomic binning, comparative biology and taxonomic classification.</title>
        <authorList>
            <person name="Goeker M."/>
        </authorList>
    </citation>
    <scope>NUCLEOTIDE SEQUENCE [LARGE SCALE GENOMIC DNA]</scope>
    <source>
        <strain evidence="3 4">DSM 25350</strain>
    </source>
</reference>
<dbReference type="AlphaFoldDB" id="A0A316FK79"/>